<dbReference type="SUPFAM" id="SSF52440">
    <property type="entry name" value="PreATP-grasp domain"/>
    <property type="match status" value="1"/>
</dbReference>
<comment type="cofactor">
    <cofactor evidence="16">
        <name>Mg(2+)</name>
        <dbReference type="ChEBI" id="CHEBI:18420"/>
    </cofactor>
    <cofactor evidence="16">
        <name>Mn(2+)</name>
        <dbReference type="ChEBI" id="CHEBI:29035"/>
    </cofactor>
    <text evidence="16">Binds 2 magnesium or manganese ions per subunit.</text>
</comment>
<dbReference type="PROSITE" id="PS00844">
    <property type="entry name" value="DALA_DALA_LIGASE_2"/>
    <property type="match status" value="1"/>
</dbReference>
<evidence type="ECO:0000313" key="20">
    <source>
        <dbReference type="Proteomes" id="UP000008467"/>
    </source>
</evidence>
<keyword evidence="9 16" id="KW-0460">Magnesium</keyword>
<dbReference type="Pfam" id="PF01820">
    <property type="entry name" value="Dala_Dala_lig_N"/>
    <property type="match status" value="1"/>
</dbReference>
<dbReference type="InterPro" id="IPR011095">
    <property type="entry name" value="Dala_Dala_lig_C"/>
</dbReference>
<dbReference type="PANTHER" id="PTHR23132">
    <property type="entry name" value="D-ALANINE--D-ALANINE LIGASE"/>
    <property type="match status" value="1"/>
</dbReference>
<keyword evidence="8 17" id="KW-0067">ATP-binding</keyword>
<dbReference type="InterPro" id="IPR011761">
    <property type="entry name" value="ATP-grasp"/>
</dbReference>
<feature type="binding site" evidence="16">
    <location>
        <position position="263"/>
    </location>
    <ligand>
        <name>Mg(2+)</name>
        <dbReference type="ChEBI" id="CHEBI:18420"/>
        <label>2</label>
    </ligand>
</feature>
<keyword evidence="4 14" id="KW-0963">Cytoplasm</keyword>
<evidence type="ECO:0000259" key="18">
    <source>
        <dbReference type="PROSITE" id="PS50975"/>
    </source>
</evidence>
<evidence type="ECO:0000256" key="12">
    <source>
        <dbReference type="ARBA" id="ARBA00023211"/>
    </source>
</evidence>
<evidence type="ECO:0000256" key="7">
    <source>
        <dbReference type="ARBA" id="ARBA00022741"/>
    </source>
</evidence>
<dbReference type="GO" id="GO:0005524">
    <property type="term" value="F:ATP binding"/>
    <property type="evidence" value="ECO:0007669"/>
    <property type="project" value="UniProtKB-UniRule"/>
</dbReference>
<dbReference type="GO" id="GO:0009252">
    <property type="term" value="P:peptidoglycan biosynthetic process"/>
    <property type="evidence" value="ECO:0007669"/>
    <property type="project" value="UniProtKB-UniRule"/>
</dbReference>
<dbReference type="KEGG" id="cle:Clole_1161"/>
<dbReference type="HAMAP" id="MF_00047">
    <property type="entry name" value="Dala_Dala_lig"/>
    <property type="match status" value="1"/>
</dbReference>
<dbReference type="Gene3D" id="3.40.50.20">
    <property type="match status" value="1"/>
</dbReference>
<evidence type="ECO:0000256" key="13">
    <source>
        <dbReference type="ARBA" id="ARBA00023316"/>
    </source>
</evidence>
<dbReference type="Proteomes" id="UP000008467">
    <property type="component" value="Chromosome"/>
</dbReference>
<keyword evidence="11 14" id="KW-0573">Peptidoglycan synthesis</keyword>
<keyword evidence="5 14" id="KW-0436">Ligase</keyword>
<keyword evidence="13 14" id="KW-0961">Cell wall biogenesis/degradation</keyword>
<dbReference type="PROSITE" id="PS50975">
    <property type="entry name" value="ATP_GRASP"/>
    <property type="match status" value="1"/>
</dbReference>
<dbReference type="STRING" id="642492.Clole_1161"/>
<evidence type="ECO:0000256" key="16">
    <source>
        <dbReference type="PIRSR" id="PIRSR039102-3"/>
    </source>
</evidence>
<sequence>MKVGIIMGGISSEKEVSLKSGEEVLKHINKTKYEAIPIVLHSKKEAIDKLSGIDFAFLALHGRFGEDGTIQALLETLDIPYSGCRVLTSALCMNKHLTKKLLASENITTPKGILIKASEPLNSSITSTLNYPLIVKPNTGGSSIGTCKVENKTDLLSAIDEAFKYDEELLIEEYIAGEEITSFVLDGEVFPTVCIKPRFGQFFDYNSKYTINGALEEIALLPSILQDKVTQIAEKIWALFNCKSYCRIDFIIKNETIYVLEINTLPGLTETSLIPQSAKAKGIDFTTLIDAIIRTSMI</sequence>
<evidence type="ECO:0000313" key="19">
    <source>
        <dbReference type="EMBL" id="ADZ82890.1"/>
    </source>
</evidence>
<dbReference type="Pfam" id="PF07478">
    <property type="entry name" value="Dala_Dala_lig_C"/>
    <property type="match status" value="1"/>
</dbReference>
<evidence type="ECO:0000256" key="9">
    <source>
        <dbReference type="ARBA" id="ARBA00022842"/>
    </source>
</evidence>
<dbReference type="InterPro" id="IPR005905">
    <property type="entry name" value="D_ala_D_ala"/>
</dbReference>
<dbReference type="PANTHER" id="PTHR23132:SF23">
    <property type="entry name" value="D-ALANINE--D-ALANINE LIGASE B"/>
    <property type="match status" value="1"/>
</dbReference>
<keyword evidence="7 17" id="KW-0547">Nucleotide-binding</keyword>
<dbReference type="GO" id="GO:0008716">
    <property type="term" value="F:D-alanine-D-alanine ligase activity"/>
    <property type="evidence" value="ECO:0007669"/>
    <property type="project" value="UniProtKB-UniRule"/>
</dbReference>
<comment type="function">
    <text evidence="14">Cell wall formation.</text>
</comment>
<comment type="cofactor">
    <cofactor evidence="1">
        <name>Mn(2+)</name>
        <dbReference type="ChEBI" id="CHEBI:29035"/>
    </cofactor>
</comment>
<dbReference type="NCBIfam" id="TIGR01205">
    <property type="entry name" value="D_ala_D_alaTIGR"/>
    <property type="match status" value="1"/>
</dbReference>
<dbReference type="InterPro" id="IPR000291">
    <property type="entry name" value="D-Ala_lig_Van_CS"/>
</dbReference>
<evidence type="ECO:0000256" key="15">
    <source>
        <dbReference type="PIRSR" id="PIRSR039102-1"/>
    </source>
</evidence>
<name>F2JSQ6_CELLD</name>
<dbReference type="InterPro" id="IPR013815">
    <property type="entry name" value="ATP_grasp_subdomain_1"/>
</dbReference>
<feature type="active site" evidence="15">
    <location>
        <position position="272"/>
    </location>
</feature>
<dbReference type="PROSITE" id="PS00843">
    <property type="entry name" value="DALA_DALA_LIGASE_1"/>
    <property type="match status" value="1"/>
</dbReference>
<evidence type="ECO:0000256" key="8">
    <source>
        <dbReference type="ARBA" id="ARBA00022840"/>
    </source>
</evidence>
<comment type="pathway">
    <text evidence="14">Cell wall biogenesis; peptidoglycan biosynthesis.</text>
</comment>
<feature type="binding site" evidence="16">
    <location>
        <position position="261"/>
    </location>
    <ligand>
        <name>Mg(2+)</name>
        <dbReference type="ChEBI" id="CHEBI:18420"/>
        <label>2</label>
    </ligand>
</feature>
<accession>F2JSQ6</accession>
<dbReference type="NCBIfam" id="NF002378">
    <property type="entry name" value="PRK01372.1"/>
    <property type="match status" value="1"/>
</dbReference>
<evidence type="ECO:0000256" key="4">
    <source>
        <dbReference type="ARBA" id="ARBA00022490"/>
    </source>
</evidence>
<keyword evidence="12 16" id="KW-0464">Manganese</keyword>
<keyword evidence="10 14" id="KW-0133">Cell shape</keyword>
<evidence type="ECO:0000256" key="17">
    <source>
        <dbReference type="PROSITE-ProRule" id="PRU00409"/>
    </source>
</evidence>
<dbReference type="GO" id="GO:0008360">
    <property type="term" value="P:regulation of cell shape"/>
    <property type="evidence" value="ECO:0007669"/>
    <property type="project" value="UniProtKB-KW"/>
</dbReference>
<comment type="catalytic activity">
    <reaction evidence="14">
        <text>2 D-alanine + ATP = D-alanyl-D-alanine + ADP + phosphate + H(+)</text>
        <dbReference type="Rhea" id="RHEA:11224"/>
        <dbReference type="ChEBI" id="CHEBI:15378"/>
        <dbReference type="ChEBI" id="CHEBI:30616"/>
        <dbReference type="ChEBI" id="CHEBI:43474"/>
        <dbReference type="ChEBI" id="CHEBI:57416"/>
        <dbReference type="ChEBI" id="CHEBI:57822"/>
        <dbReference type="ChEBI" id="CHEBI:456216"/>
        <dbReference type="EC" id="6.3.2.4"/>
    </reaction>
</comment>
<dbReference type="Gene3D" id="3.30.1490.20">
    <property type="entry name" value="ATP-grasp fold, A domain"/>
    <property type="match status" value="1"/>
</dbReference>
<evidence type="ECO:0000256" key="1">
    <source>
        <dbReference type="ARBA" id="ARBA00001936"/>
    </source>
</evidence>
<evidence type="ECO:0000256" key="11">
    <source>
        <dbReference type="ARBA" id="ARBA00022984"/>
    </source>
</evidence>
<dbReference type="FunFam" id="3.40.50.20:FF:000031">
    <property type="entry name" value="D-alanine--D-alanine ligase"/>
    <property type="match status" value="1"/>
</dbReference>
<reference evidence="19 20" key="1">
    <citation type="journal article" date="2011" name="J. Bacteriol.">
        <title>Complete genome sequence of the cellulose-degrading bacterium Cellulosilyticum lentocellum.</title>
        <authorList>
            <consortium name="US DOE Joint Genome Institute"/>
            <person name="Miller D.A."/>
            <person name="Suen G."/>
            <person name="Bruce D."/>
            <person name="Copeland A."/>
            <person name="Cheng J.F."/>
            <person name="Detter C."/>
            <person name="Goodwin L.A."/>
            <person name="Han C.S."/>
            <person name="Hauser L.J."/>
            <person name="Land M.L."/>
            <person name="Lapidus A."/>
            <person name="Lucas S."/>
            <person name="Meincke L."/>
            <person name="Pitluck S."/>
            <person name="Tapia R."/>
            <person name="Teshima H."/>
            <person name="Woyke T."/>
            <person name="Fox B.G."/>
            <person name="Angert E.R."/>
            <person name="Currie C.R."/>
        </authorList>
    </citation>
    <scope>NUCLEOTIDE SEQUENCE [LARGE SCALE GENOMIC DNA]</scope>
    <source>
        <strain evidence="20">ATCC 49066 / DSM 5427 / NCIMB 11756 / RHM5</strain>
    </source>
</reference>
<dbReference type="InterPro" id="IPR011127">
    <property type="entry name" value="Dala_Dala_lig_N"/>
</dbReference>
<dbReference type="PIRSF" id="PIRSF039102">
    <property type="entry name" value="Ddl/VanB"/>
    <property type="match status" value="1"/>
</dbReference>
<feature type="domain" description="ATP-grasp" evidence="18">
    <location>
        <begin position="99"/>
        <end position="294"/>
    </location>
</feature>
<keyword evidence="6 16" id="KW-0479">Metal-binding</keyword>
<keyword evidence="20" id="KW-1185">Reference proteome</keyword>
<evidence type="ECO:0000256" key="6">
    <source>
        <dbReference type="ARBA" id="ARBA00022723"/>
    </source>
</evidence>
<feature type="active site" evidence="15">
    <location>
        <position position="13"/>
    </location>
</feature>
<evidence type="ECO:0000256" key="2">
    <source>
        <dbReference type="ARBA" id="ARBA00004496"/>
    </source>
</evidence>
<feature type="binding site" evidence="16">
    <location>
        <position position="249"/>
    </location>
    <ligand>
        <name>Mg(2+)</name>
        <dbReference type="ChEBI" id="CHEBI:18420"/>
        <label>1</label>
    </ligand>
</feature>
<dbReference type="Gene3D" id="3.30.470.20">
    <property type="entry name" value="ATP-grasp fold, B domain"/>
    <property type="match status" value="1"/>
</dbReference>
<proteinExistence type="inferred from homology"/>
<dbReference type="EMBL" id="CP002582">
    <property type="protein sequence ID" value="ADZ82890.1"/>
    <property type="molecule type" value="Genomic_DNA"/>
</dbReference>
<feature type="binding site" evidence="16">
    <location>
        <position position="261"/>
    </location>
    <ligand>
        <name>Mg(2+)</name>
        <dbReference type="ChEBI" id="CHEBI:18420"/>
        <label>1</label>
    </ligand>
</feature>
<dbReference type="UniPathway" id="UPA00219"/>
<protein>
    <recommendedName>
        <fullName evidence="14">D-alanine--D-alanine ligase</fullName>
        <ecNumber evidence="14">6.3.2.4</ecNumber>
    </recommendedName>
    <alternativeName>
        <fullName evidence="14">D-Ala-D-Ala ligase</fullName>
    </alternativeName>
    <alternativeName>
        <fullName evidence="14">D-alanylalanine synthetase</fullName>
    </alternativeName>
</protein>
<dbReference type="HOGENOM" id="CLU_039268_1_1_9"/>
<dbReference type="RefSeq" id="WP_013656189.1">
    <property type="nucleotide sequence ID" value="NC_015275.1"/>
</dbReference>
<gene>
    <name evidence="14" type="primary">ddl</name>
    <name evidence="19" type="ordered locus">Clole_1161</name>
</gene>
<comment type="similarity">
    <text evidence="3 14">Belongs to the D-alanine--D-alanine ligase family.</text>
</comment>
<evidence type="ECO:0000256" key="3">
    <source>
        <dbReference type="ARBA" id="ARBA00010871"/>
    </source>
</evidence>
<evidence type="ECO:0000256" key="5">
    <source>
        <dbReference type="ARBA" id="ARBA00022598"/>
    </source>
</evidence>
<dbReference type="eggNOG" id="COG1181">
    <property type="taxonomic scope" value="Bacteria"/>
</dbReference>
<dbReference type="GO" id="GO:0005737">
    <property type="term" value="C:cytoplasm"/>
    <property type="evidence" value="ECO:0007669"/>
    <property type="project" value="UniProtKB-SubCell"/>
</dbReference>
<dbReference type="SUPFAM" id="SSF56059">
    <property type="entry name" value="Glutathione synthetase ATP-binding domain-like"/>
    <property type="match status" value="1"/>
</dbReference>
<dbReference type="AlphaFoldDB" id="F2JSQ6"/>
<comment type="subcellular location">
    <subcellularLocation>
        <location evidence="2 14">Cytoplasm</location>
    </subcellularLocation>
</comment>
<dbReference type="GO" id="GO:0071555">
    <property type="term" value="P:cell wall organization"/>
    <property type="evidence" value="ECO:0007669"/>
    <property type="project" value="UniProtKB-KW"/>
</dbReference>
<evidence type="ECO:0000256" key="10">
    <source>
        <dbReference type="ARBA" id="ARBA00022960"/>
    </source>
</evidence>
<dbReference type="EC" id="6.3.2.4" evidence="14"/>
<dbReference type="GO" id="GO:0046872">
    <property type="term" value="F:metal ion binding"/>
    <property type="evidence" value="ECO:0007669"/>
    <property type="project" value="UniProtKB-KW"/>
</dbReference>
<organism evidence="19 20">
    <name type="scientific">Cellulosilyticum lentocellum (strain ATCC 49066 / DSM 5427 / NCIMB 11756 / RHM5)</name>
    <name type="common">Clostridium lentocellum</name>
    <dbReference type="NCBI Taxonomy" id="642492"/>
    <lineage>
        <taxon>Bacteria</taxon>
        <taxon>Bacillati</taxon>
        <taxon>Bacillota</taxon>
        <taxon>Clostridia</taxon>
        <taxon>Lachnospirales</taxon>
        <taxon>Cellulosilyticaceae</taxon>
        <taxon>Cellulosilyticum</taxon>
    </lineage>
</organism>
<feature type="active site" evidence="15">
    <location>
        <position position="142"/>
    </location>
</feature>
<dbReference type="InterPro" id="IPR016185">
    <property type="entry name" value="PreATP-grasp_dom_sf"/>
</dbReference>
<evidence type="ECO:0000256" key="14">
    <source>
        <dbReference type="HAMAP-Rule" id="MF_00047"/>
    </source>
</evidence>